<protein>
    <recommendedName>
        <fullName evidence="2">Radical SAM protein</fullName>
    </recommendedName>
</protein>
<reference evidence="1" key="1">
    <citation type="journal article" date="2014" name="Front. Microbiol.">
        <title>High frequency of phylogenetically diverse reductive dehalogenase-homologous genes in deep subseafloor sedimentary metagenomes.</title>
        <authorList>
            <person name="Kawai M."/>
            <person name="Futagami T."/>
            <person name="Toyoda A."/>
            <person name="Takaki Y."/>
            <person name="Nishi S."/>
            <person name="Hori S."/>
            <person name="Arai W."/>
            <person name="Tsubouchi T."/>
            <person name="Morono Y."/>
            <person name="Uchiyama I."/>
            <person name="Ito T."/>
            <person name="Fujiyama A."/>
            <person name="Inagaki F."/>
            <person name="Takami H."/>
        </authorList>
    </citation>
    <scope>NUCLEOTIDE SEQUENCE</scope>
    <source>
        <strain evidence="1">Expedition CK06-06</strain>
    </source>
</reference>
<accession>X1SSI0</accession>
<dbReference type="PANTHER" id="PTHR43075">
    <property type="entry name" value="FORMATE LYASE ACTIVATING ENZYME, PUTATIVE (AFU_ORTHOLOGUE AFUA_2G15630)-RELATED"/>
    <property type="match status" value="1"/>
</dbReference>
<comment type="caution">
    <text evidence="1">The sequence shown here is derived from an EMBL/GenBank/DDBJ whole genome shotgun (WGS) entry which is preliminary data.</text>
</comment>
<dbReference type="InterPro" id="IPR040085">
    <property type="entry name" value="MJ0674-like"/>
</dbReference>
<evidence type="ECO:0000313" key="1">
    <source>
        <dbReference type="EMBL" id="GAI96002.1"/>
    </source>
</evidence>
<sequence length="78" mass="8921">GLLIRHLVLPNGLAGTRAIMRFIAQDLSKNTYVNVMVQYRPCGEAYSNKNLSRSITMKEYYAAIKMAREEGITRLDER</sequence>
<evidence type="ECO:0008006" key="2">
    <source>
        <dbReference type="Google" id="ProtNLM"/>
    </source>
</evidence>
<gene>
    <name evidence="1" type="ORF">S12H4_38912</name>
</gene>
<proteinExistence type="predicted"/>
<dbReference type="PANTHER" id="PTHR43075:SF1">
    <property type="entry name" value="FORMATE LYASE ACTIVATING ENZYME, PUTATIVE (AFU_ORTHOLOGUE AFUA_2G15630)-RELATED"/>
    <property type="match status" value="1"/>
</dbReference>
<dbReference type="AlphaFoldDB" id="X1SSI0"/>
<feature type="non-terminal residue" evidence="1">
    <location>
        <position position="1"/>
    </location>
</feature>
<dbReference type="EMBL" id="BARW01023466">
    <property type="protein sequence ID" value="GAI96002.1"/>
    <property type="molecule type" value="Genomic_DNA"/>
</dbReference>
<organism evidence="1">
    <name type="scientific">marine sediment metagenome</name>
    <dbReference type="NCBI Taxonomy" id="412755"/>
    <lineage>
        <taxon>unclassified sequences</taxon>
        <taxon>metagenomes</taxon>
        <taxon>ecological metagenomes</taxon>
    </lineage>
</organism>
<name>X1SSI0_9ZZZZ</name>